<proteinExistence type="predicted"/>
<comment type="caution">
    <text evidence="1">The sequence shown here is derived from an EMBL/GenBank/DDBJ whole genome shotgun (WGS) entry which is preliminary data.</text>
</comment>
<protein>
    <submittedName>
        <fullName evidence="1">Uncharacterized protein</fullName>
    </submittedName>
</protein>
<evidence type="ECO:0000313" key="1">
    <source>
        <dbReference type="EMBL" id="GAF73760.1"/>
    </source>
</evidence>
<dbReference type="EMBL" id="BARS01009374">
    <property type="protein sequence ID" value="GAF73760.1"/>
    <property type="molecule type" value="Genomic_DNA"/>
</dbReference>
<gene>
    <name evidence="1" type="ORF">S01H1_17642</name>
</gene>
<sequence>MTQWTRCANREQARALEDSIFERIRRRLIAKYQPRFFRTMPGKEQEHRLAEKLIGLGAYSARAMKRIIDERAGSSAKVLKARGEL</sequence>
<reference evidence="1" key="1">
    <citation type="journal article" date="2014" name="Front. Microbiol.">
        <title>High frequency of phylogenetically diverse reductive dehalogenase-homologous genes in deep subseafloor sedimentary metagenomes.</title>
        <authorList>
            <person name="Kawai M."/>
            <person name="Futagami T."/>
            <person name="Toyoda A."/>
            <person name="Takaki Y."/>
            <person name="Nishi S."/>
            <person name="Hori S."/>
            <person name="Arai W."/>
            <person name="Tsubouchi T."/>
            <person name="Morono Y."/>
            <person name="Uchiyama I."/>
            <person name="Ito T."/>
            <person name="Fujiyama A."/>
            <person name="Inagaki F."/>
            <person name="Takami H."/>
        </authorList>
    </citation>
    <scope>NUCLEOTIDE SEQUENCE</scope>
    <source>
        <strain evidence="1">Expedition CK06-06</strain>
    </source>
</reference>
<organism evidence="1">
    <name type="scientific">marine sediment metagenome</name>
    <dbReference type="NCBI Taxonomy" id="412755"/>
    <lineage>
        <taxon>unclassified sequences</taxon>
        <taxon>metagenomes</taxon>
        <taxon>ecological metagenomes</taxon>
    </lineage>
</organism>
<name>X0TCF7_9ZZZZ</name>
<accession>X0TCF7</accession>
<dbReference type="AlphaFoldDB" id="X0TCF7"/>